<comment type="caution">
    <text evidence="2">The sequence shown here is derived from an EMBL/GenBank/DDBJ whole genome shotgun (WGS) entry which is preliminary data.</text>
</comment>
<dbReference type="Proteomes" id="UP000772434">
    <property type="component" value="Unassembled WGS sequence"/>
</dbReference>
<gene>
    <name evidence="2" type="ORF">BDP27DRAFT_613014</name>
</gene>
<accession>A0A9P5PXX0</accession>
<evidence type="ECO:0000313" key="3">
    <source>
        <dbReference type="Proteomes" id="UP000772434"/>
    </source>
</evidence>
<keyword evidence="1" id="KW-0732">Signal</keyword>
<feature type="signal peptide" evidence="1">
    <location>
        <begin position="1"/>
        <end position="22"/>
    </location>
</feature>
<protein>
    <recommendedName>
        <fullName evidence="4">Secreted protein</fullName>
    </recommendedName>
</protein>
<dbReference type="EMBL" id="JADNRY010000040">
    <property type="protein sequence ID" value="KAF9070497.1"/>
    <property type="molecule type" value="Genomic_DNA"/>
</dbReference>
<sequence>MWTVLYVCISFLYEASLPLSTAYHSSVTIDMNRVMSQHVQSVDLSPPPLFVPNASKPISCLQCSALSSSTSHSLYRSLSYTLILAVTRSSPLLDIKDLLLKIHLLVEVSVLTLAWSYSPRYFSINNYSNRPTSLTVSRRCTL</sequence>
<keyword evidence="3" id="KW-1185">Reference proteome</keyword>
<dbReference type="AlphaFoldDB" id="A0A9P5PXX0"/>
<evidence type="ECO:0000256" key="1">
    <source>
        <dbReference type="SAM" id="SignalP"/>
    </source>
</evidence>
<organism evidence="2 3">
    <name type="scientific">Rhodocollybia butyracea</name>
    <dbReference type="NCBI Taxonomy" id="206335"/>
    <lineage>
        <taxon>Eukaryota</taxon>
        <taxon>Fungi</taxon>
        <taxon>Dikarya</taxon>
        <taxon>Basidiomycota</taxon>
        <taxon>Agaricomycotina</taxon>
        <taxon>Agaricomycetes</taxon>
        <taxon>Agaricomycetidae</taxon>
        <taxon>Agaricales</taxon>
        <taxon>Marasmiineae</taxon>
        <taxon>Omphalotaceae</taxon>
        <taxon>Rhodocollybia</taxon>
    </lineage>
</organism>
<evidence type="ECO:0008006" key="4">
    <source>
        <dbReference type="Google" id="ProtNLM"/>
    </source>
</evidence>
<proteinExistence type="predicted"/>
<feature type="chain" id="PRO_5040355141" description="Secreted protein" evidence="1">
    <location>
        <begin position="23"/>
        <end position="142"/>
    </location>
</feature>
<name>A0A9P5PXX0_9AGAR</name>
<reference evidence="2" key="1">
    <citation type="submission" date="2020-11" db="EMBL/GenBank/DDBJ databases">
        <authorList>
            <consortium name="DOE Joint Genome Institute"/>
            <person name="Ahrendt S."/>
            <person name="Riley R."/>
            <person name="Andreopoulos W."/>
            <person name="Labutti K."/>
            <person name="Pangilinan J."/>
            <person name="Ruiz-Duenas F.J."/>
            <person name="Barrasa J.M."/>
            <person name="Sanchez-Garcia M."/>
            <person name="Camarero S."/>
            <person name="Miyauchi S."/>
            <person name="Serrano A."/>
            <person name="Linde D."/>
            <person name="Babiker R."/>
            <person name="Drula E."/>
            <person name="Ayuso-Fernandez I."/>
            <person name="Pacheco R."/>
            <person name="Padilla G."/>
            <person name="Ferreira P."/>
            <person name="Barriuso J."/>
            <person name="Kellner H."/>
            <person name="Castanera R."/>
            <person name="Alfaro M."/>
            <person name="Ramirez L."/>
            <person name="Pisabarro A.G."/>
            <person name="Kuo A."/>
            <person name="Tritt A."/>
            <person name="Lipzen A."/>
            <person name="He G."/>
            <person name="Yan M."/>
            <person name="Ng V."/>
            <person name="Cullen D."/>
            <person name="Martin F."/>
            <person name="Rosso M.-N."/>
            <person name="Henrissat B."/>
            <person name="Hibbett D."/>
            <person name="Martinez A.T."/>
            <person name="Grigoriev I.V."/>
        </authorList>
    </citation>
    <scope>NUCLEOTIDE SEQUENCE</scope>
    <source>
        <strain evidence="2">AH 40177</strain>
    </source>
</reference>
<evidence type="ECO:0000313" key="2">
    <source>
        <dbReference type="EMBL" id="KAF9070497.1"/>
    </source>
</evidence>